<dbReference type="KEGG" id="ntn:D5366_00700"/>
<protein>
    <submittedName>
        <fullName evidence="2">Uncharacterized protein</fullName>
    </submittedName>
</protein>
<organism evidence="2 3">
    <name type="scientific">Neokomagataea tanensis</name>
    <dbReference type="NCBI Taxonomy" id="661191"/>
    <lineage>
        <taxon>Bacteria</taxon>
        <taxon>Pseudomonadati</taxon>
        <taxon>Pseudomonadota</taxon>
        <taxon>Alphaproteobacteria</taxon>
        <taxon>Acetobacterales</taxon>
        <taxon>Acetobacteraceae</taxon>
        <taxon>Neokomagataea</taxon>
    </lineage>
</organism>
<evidence type="ECO:0000313" key="2">
    <source>
        <dbReference type="EMBL" id="QDH24025.1"/>
    </source>
</evidence>
<keyword evidence="3" id="KW-1185">Reference proteome</keyword>
<keyword evidence="1" id="KW-1133">Transmembrane helix</keyword>
<evidence type="ECO:0000256" key="1">
    <source>
        <dbReference type="SAM" id="Phobius"/>
    </source>
</evidence>
<accession>A0A4Y6V6R4</accession>
<reference evidence="2 3" key="1">
    <citation type="submission" date="2018-09" db="EMBL/GenBank/DDBJ databases">
        <title>The complete genome sequence of Neokomagataea tanensis NBRC 106556(T).</title>
        <authorList>
            <person name="Chua K.-O."/>
            <person name="See-Too W.-S."/>
            <person name="Hong K.-W."/>
            <person name="Yin W.-F."/>
            <person name="Chan K.-G."/>
        </authorList>
    </citation>
    <scope>NUCLEOTIDE SEQUENCE [LARGE SCALE GENOMIC DNA]</scope>
    <source>
        <strain evidence="3">AH13 \ NBRC 106556</strain>
    </source>
</reference>
<dbReference type="EMBL" id="CP032485">
    <property type="protein sequence ID" value="QDH24025.1"/>
    <property type="molecule type" value="Genomic_DNA"/>
</dbReference>
<proteinExistence type="predicted"/>
<dbReference type="AlphaFoldDB" id="A0A4Y6V6R4"/>
<name>A0A4Y6V6R4_9PROT</name>
<sequence length="59" mass="7033">MKPSPQTMLFGQVLTDINDYNYFNLNNKNFYLLFLFFFLCMGFDIYLPTNLVCLSLYGR</sequence>
<feature type="transmembrane region" description="Helical" evidence="1">
    <location>
        <begin position="30"/>
        <end position="57"/>
    </location>
</feature>
<gene>
    <name evidence="2" type="ORF">D5366_00700</name>
</gene>
<keyword evidence="1" id="KW-0472">Membrane</keyword>
<evidence type="ECO:0000313" key="3">
    <source>
        <dbReference type="Proteomes" id="UP000317214"/>
    </source>
</evidence>
<dbReference type="Proteomes" id="UP000317214">
    <property type="component" value="Chromosome"/>
</dbReference>
<keyword evidence="1" id="KW-0812">Transmembrane</keyword>